<proteinExistence type="predicted"/>
<keyword evidence="1" id="KW-0808">Transferase</keyword>
<dbReference type="OrthoDB" id="1862401at2759"/>
<dbReference type="GO" id="GO:0016747">
    <property type="term" value="F:acyltransferase activity, transferring groups other than amino-acyl groups"/>
    <property type="evidence" value="ECO:0007669"/>
    <property type="project" value="UniProtKB-ARBA"/>
</dbReference>
<reference evidence="3" key="1">
    <citation type="submission" date="2019-12" db="EMBL/GenBank/DDBJ databases">
        <authorList>
            <person name="Scholes J."/>
        </authorList>
    </citation>
    <scope>NUCLEOTIDE SEQUENCE</scope>
</reference>
<evidence type="ECO:0000313" key="4">
    <source>
        <dbReference type="Proteomes" id="UP001153555"/>
    </source>
</evidence>
<comment type="caution">
    <text evidence="3">The sequence shown here is derived from an EMBL/GenBank/DDBJ whole genome shotgun (WGS) entry which is preliminary data.</text>
</comment>
<dbReference type="Pfam" id="PF02458">
    <property type="entry name" value="Transferase"/>
    <property type="match status" value="1"/>
</dbReference>
<keyword evidence="4" id="KW-1185">Reference proteome</keyword>
<evidence type="ECO:0000256" key="2">
    <source>
        <dbReference type="ARBA" id="ARBA00023315"/>
    </source>
</evidence>
<name>A0A9N7R1J5_STRHE</name>
<dbReference type="AlphaFoldDB" id="A0A9N7R1J5"/>
<accession>A0A9N7R1J5</accession>
<evidence type="ECO:0000313" key="3">
    <source>
        <dbReference type="EMBL" id="CAA0808643.1"/>
    </source>
</evidence>
<dbReference type="PANTHER" id="PTHR31625">
    <property type="match status" value="1"/>
</dbReference>
<organism evidence="3 4">
    <name type="scientific">Striga hermonthica</name>
    <name type="common">Purple witchweed</name>
    <name type="synonym">Buchnera hermonthica</name>
    <dbReference type="NCBI Taxonomy" id="68872"/>
    <lineage>
        <taxon>Eukaryota</taxon>
        <taxon>Viridiplantae</taxon>
        <taxon>Streptophyta</taxon>
        <taxon>Embryophyta</taxon>
        <taxon>Tracheophyta</taxon>
        <taxon>Spermatophyta</taxon>
        <taxon>Magnoliopsida</taxon>
        <taxon>eudicotyledons</taxon>
        <taxon>Gunneridae</taxon>
        <taxon>Pentapetalae</taxon>
        <taxon>asterids</taxon>
        <taxon>lamiids</taxon>
        <taxon>Lamiales</taxon>
        <taxon>Orobanchaceae</taxon>
        <taxon>Buchnereae</taxon>
        <taxon>Striga</taxon>
    </lineage>
</organism>
<dbReference type="EMBL" id="CACSLK010003174">
    <property type="protein sequence ID" value="CAA0808643.1"/>
    <property type="molecule type" value="Genomic_DNA"/>
</dbReference>
<evidence type="ECO:0000256" key="1">
    <source>
        <dbReference type="ARBA" id="ARBA00022679"/>
    </source>
</evidence>
<dbReference type="Proteomes" id="UP001153555">
    <property type="component" value="Unassembled WGS sequence"/>
</dbReference>
<sequence>MDPIILDNYFGNCLGFRLVKIEHRQLVGGKGFVILVEVVAEDIKNRLNNKHEVLRGAENWISNIRELKGSKSMRGLGVSGSLKFDFSDVDFGWGKARKLEVVSIDGDHYSMSLSKSRDPNGGLEVG</sequence>
<keyword evidence="2" id="KW-0012">Acyltransferase</keyword>
<protein>
    <submittedName>
        <fullName evidence="3">Coumaroyl-CoA\\x3aanthocyanidin 3-O-glucoside-6-O-coumaroyltransferase 1</fullName>
    </submittedName>
</protein>
<dbReference type="Gene3D" id="3.30.559.10">
    <property type="entry name" value="Chloramphenicol acetyltransferase-like domain"/>
    <property type="match status" value="1"/>
</dbReference>
<dbReference type="InterPro" id="IPR051504">
    <property type="entry name" value="Plant_metabolite_acyltrans"/>
</dbReference>
<gene>
    <name evidence="3" type="ORF">SHERM_10872</name>
</gene>
<dbReference type="InterPro" id="IPR023213">
    <property type="entry name" value="CAT-like_dom_sf"/>
</dbReference>